<name>A0A8B6M4C7_METTU</name>
<dbReference type="Proteomes" id="UP000485880">
    <property type="component" value="Unassembled WGS sequence"/>
</dbReference>
<accession>A0A8B6M4C7</accession>
<sequence>MSSLEHFWRRRNAALAKYGDGRARQPKAPYVTARCKNIHCETTSLKSIHSRSESIA</sequence>
<protein>
    <submittedName>
        <fullName evidence="1">Uncharacterized protein</fullName>
    </submittedName>
</protein>
<organism evidence="1 2">
    <name type="scientific">Methylocella tundrae</name>
    <dbReference type="NCBI Taxonomy" id="227605"/>
    <lineage>
        <taxon>Bacteria</taxon>
        <taxon>Pseudomonadati</taxon>
        <taxon>Pseudomonadota</taxon>
        <taxon>Alphaproteobacteria</taxon>
        <taxon>Hyphomicrobiales</taxon>
        <taxon>Beijerinckiaceae</taxon>
        <taxon>Methylocella</taxon>
    </lineage>
</organism>
<dbReference type="EMBL" id="CABFMQ020000024">
    <property type="protein sequence ID" value="VTZ48972.1"/>
    <property type="molecule type" value="Genomic_DNA"/>
</dbReference>
<evidence type="ECO:0000313" key="1">
    <source>
        <dbReference type="EMBL" id="VTZ48972.1"/>
    </source>
</evidence>
<comment type="caution">
    <text evidence="1">The sequence shown here is derived from an EMBL/GenBank/DDBJ whole genome shotgun (WGS) entry which is preliminary data.</text>
</comment>
<evidence type="ECO:0000313" key="2">
    <source>
        <dbReference type="Proteomes" id="UP000485880"/>
    </source>
</evidence>
<dbReference type="AlphaFoldDB" id="A0A8B6M4C7"/>
<keyword evidence="2" id="KW-1185">Reference proteome</keyword>
<gene>
    <name evidence="1" type="ORF">MPC4_120097</name>
</gene>
<reference evidence="1 2" key="1">
    <citation type="submission" date="2019-05" db="EMBL/GenBank/DDBJ databases">
        <authorList>
            <person name="Farhan Ul Haque M."/>
        </authorList>
    </citation>
    <scope>NUCLEOTIDE SEQUENCE [LARGE SCALE GENOMIC DNA]</scope>
    <source>
        <strain evidence="1">2</strain>
    </source>
</reference>
<proteinExistence type="predicted"/>